<dbReference type="EMBL" id="JACHJL010000016">
    <property type="protein sequence ID" value="MBB5938352.1"/>
    <property type="molecule type" value="Genomic_DNA"/>
</dbReference>
<evidence type="ECO:0000313" key="1">
    <source>
        <dbReference type="EMBL" id="MBB5938352.1"/>
    </source>
</evidence>
<name>A0A7W9QFP3_9ACTN</name>
<comment type="caution">
    <text evidence="1">The sequence shown here is derived from an EMBL/GenBank/DDBJ whole genome shotgun (WGS) entry which is preliminary data.</text>
</comment>
<dbReference type="AlphaFoldDB" id="A0A7W9QFP3"/>
<gene>
    <name evidence="1" type="ORF">FHS42_005441</name>
</gene>
<evidence type="ECO:0000313" key="2">
    <source>
        <dbReference type="Proteomes" id="UP000588098"/>
    </source>
</evidence>
<keyword evidence="2" id="KW-1185">Reference proteome</keyword>
<feature type="non-terminal residue" evidence="1">
    <location>
        <position position="1"/>
    </location>
</feature>
<sequence length="33" mass="3955">WEAWQQYGTEDLERTVTAARAWARYWASLPGRE</sequence>
<reference evidence="1 2" key="1">
    <citation type="submission" date="2020-08" db="EMBL/GenBank/DDBJ databases">
        <title>Genomic Encyclopedia of Type Strains, Phase III (KMG-III): the genomes of soil and plant-associated and newly described type strains.</title>
        <authorList>
            <person name="Whitman W."/>
        </authorList>
    </citation>
    <scope>NUCLEOTIDE SEQUENCE [LARGE SCALE GENOMIC DNA]</scope>
    <source>
        <strain evidence="1 2">CECT 8305</strain>
    </source>
</reference>
<proteinExistence type="predicted"/>
<accession>A0A7W9QFP3</accession>
<protein>
    <submittedName>
        <fullName evidence="1">Uncharacterized protein</fullName>
    </submittedName>
</protein>
<dbReference type="Proteomes" id="UP000588098">
    <property type="component" value="Unassembled WGS sequence"/>
</dbReference>
<organism evidence="1 2">
    <name type="scientific">Streptomyces zagrosensis</name>
    <dbReference type="NCBI Taxonomy" id="1042984"/>
    <lineage>
        <taxon>Bacteria</taxon>
        <taxon>Bacillati</taxon>
        <taxon>Actinomycetota</taxon>
        <taxon>Actinomycetes</taxon>
        <taxon>Kitasatosporales</taxon>
        <taxon>Streptomycetaceae</taxon>
        <taxon>Streptomyces</taxon>
    </lineage>
</organism>